<dbReference type="SUPFAM" id="SSF51905">
    <property type="entry name" value="FAD/NAD(P)-binding domain"/>
    <property type="match status" value="1"/>
</dbReference>
<dbReference type="Gene3D" id="3.50.50.60">
    <property type="entry name" value="FAD/NAD(P)-binding domain"/>
    <property type="match status" value="1"/>
</dbReference>
<dbReference type="InterPro" id="IPR004792">
    <property type="entry name" value="BaiN-like"/>
</dbReference>
<dbReference type="PANTHER" id="PTHR42887:SF2">
    <property type="entry name" value="OS12G0638800 PROTEIN"/>
    <property type="match status" value="1"/>
</dbReference>
<protein>
    <submittedName>
        <fullName evidence="6">Aminoacetone oxidase family FAD-binding enzyme</fullName>
    </submittedName>
</protein>
<reference evidence="6 7" key="1">
    <citation type="submission" date="2017-05" db="EMBL/GenBank/DDBJ databases">
        <title>Host range expansion of the Methanosphaera genus to humans and monogastric animals involves recent and extensive reduction in genome content.</title>
        <authorList>
            <person name="Hoedt E.C."/>
            <person name="Volmer J.G."/>
            <person name="Parks D.H."/>
            <person name="Rosewarne C.P."/>
            <person name="Denman S.E."/>
            <person name="Mcsweeney C.S."/>
            <person name="O Cuiv P."/>
            <person name="Hugenholtz P."/>
            <person name="Tyson G.W."/>
            <person name="Morrison M."/>
        </authorList>
    </citation>
    <scope>NUCLEOTIDE SEQUENCE [LARGE SCALE GENOMIC DNA]</scope>
    <source>
        <strain evidence="6 7">PA5</strain>
    </source>
</reference>
<comment type="caution">
    <text evidence="6">The sequence shown here is derived from an EMBL/GenBank/DDBJ whole genome shotgun (WGS) entry which is preliminary data.</text>
</comment>
<dbReference type="PANTHER" id="PTHR42887">
    <property type="entry name" value="OS12G0638800 PROTEIN"/>
    <property type="match status" value="1"/>
</dbReference>
<evidence type="ECO:0000259" key="5">
    <source>
        <dbReference type="Pfam" id="PF22780"/>
    </source>
</evidence>
<dbReference type="Gene3D" id="2.40.30.10">
    <property type="entry name" value="Translation factors"/>
    <property type="match status" value="1"/>
</dbReference>
<evidence type="ECO:0000259" key="4">
    <source>
        <dbReference type="Pfam" id="PF03486"/>
    </source>
</evidence>
<dbReference type="GeneID" id="3855622"/>
<dbReference type="InterPro" id="IPR023166">
    <property type="entry name" value="BaiN-like_dom_sf"/>
</dbReference>
<dbReference type="Pfam" id="PF03486">
    <property type="entry name" value="HI0933_like"/>
    <property type="match status" value="1"/>
</dbReference>
<dbReference type="InterPro" id="IPR055178">
    <property type="entry name" value="RsdA/BaiN/AoA(So)-like_dom"/>
</dbReference>
<dbReference type="InterPro" id="IPR036188">
    <property type="entry name" value="FAD/NAD-bd_sf"/>
</dbReference>
<name>A0A328Q0R5_9EURY</name>
<evidence type="ECO:0000313" key="6">
    <source>
        <dbReference type="EMBL" id="RAP03792.1"/>
    </source>
</evidence>
<dbReference type="RefSeq" id="WP_011405711.1">
    <property type="nucleotide sequence ID" value="NZ_CATZXA010000073.1"/>
</dbReference>
<dbReference type="Proteomes" id="UP000248557">
    <property type="component" value="Unassembled WGS sequence"/>
</dbReference>
<keyword evidence="2" id="KW-0285">Flavoprotein</keyword>
<evidence type="ECO:0000256" key="2">
    <source>
        <dbReference type="ARBA" id="ARBA00022630"/>
    </source>
</evidence>
<dbReference type="EMBL" id="NGJK01000005">
    <property type="protein sequence ID" value="RAP03792.1"/>
    <property type="molecule type" value="Genomic_DNA"/>
</dbReference>
<dbReference type="AlphaFoldDB" id="A0A328Q0R5"/>
<evidence type="ECO:0000256" key="3">
    <source>
        <dbReference type="ARBA" id="ARBA00022827"/>
    </source>
</evidence>
<keyword evidence="3" id="KW-0274">FAD</keyword>
<dbReference type="OMA" id="RCNFTNM"/>
<comment type="cofactor">
    <cofactor evidence="1">
        <name>FAD</name>
        <dbReference type="ChEBI" id="CHEBI:57692"/>
    </cofactor>
</comment>
<dbReference type="NCBIfam" id="TIGR00275">
    <property type="entry name" value="aminoacetone oxidase family FAD-binding enzyme"/>
    <property type="match status" value="1"/>
</dbReference>
<feature type="domain" description="RsdA/BaiN/AoA(So)-like Rossmann fold-like" evidence="4">
    <location>
        <begin position="5"/>
        <end position="403"/>
    </location>
</feature>
<dbReference type="Pfam" id="PF22780">
    <property type="entry name" value="HI0933_like_1st"/>
    <property type="match status" value="1"/>
</dbReference>
<feature type="domain" description="RsdA/BaiN/AoA(So)-like insert" evidence="5">
    <location>
        <begin position="191"/>
        <end position="342"/>
    </location>
</feature>
<evidence type="ECO:0000256" key="1">
    <source>
        <dbReference type="ARBA" id="ARBA00001974"/>
    </source>
</evidence>
<accession>A0A328Q0R5</accession>
<dbReference type="Gene3D" id="1.10.8.260">
    <property type="entry name" value="HI0933 insert domain-like"/>
    <property type="match status" value="1"/>
</dbReference>
<gene>
    <name evidence="6" type="ORF">CA615_00465</name>
</gene>
<proteinExistence type="predicted"/>
<sequence>MKTYNTVIVGGGASGILSGIYLDDKNSIILEKNDILGKKILLTGGGRCNLTNNATKKEYMKSYYNSGKYYIDAFNTFFNEDIRQLLKDNGCNTKVEEDNRVFPVSDKASDVVNTLTKILKNTSTKYRLNSYVTSISYNEGLFKIKYNNNVIQSKNLILATGGTSYPKTGSDGDGIVFTTSLGHTKPKNMGGLCPIKVEETWPRKLQGITNYVSIEIKANKKSIVKDSGSIIFTHNGLSGFIILDNSMIVEKHLRKNQDVIINLDFVSDYSYESLDKTLQEDFSNNSNKTLKTYLHKYLPKNMAIVFLENIKIDSNKILNQVTKKERIKIRDNLKKTTLTITSVLENESMVTNSGVKQKEINPATYESKIVPNLYIVGELVEGCGICGGYNLQKAFSTGVLAAKTIRDKYYDSY</sequence>
<dbReference type="InterPro" id="IPR057661">
    <property type="entry name" value="RsdA/BaiN/AoA(So)_Rossmann"/>
</dbReference>
<organism evidence="6 7">
    <name type="scientific">Methanosphaera stadtmanae</name>
    <dbReference type="NCBI Taxonomy" id="2317"/>
    <lineage>
        <taxon>Archaea</taxon>
        <taxon>Methanobacteriati</taxon>
        <taxon>Methanobacteriota</taxon>
        <taxon>Methanomada group</taxon>
        <taxon>Methanobacteria</taxon>
        <taxon>Methanobacteriales</taxon>
        <taxon>Methanobacteriaceae</taxon>
        <taxon>Methanosphaera</taxon>
    </lineage>
</organism>
<evidence type="ECO:0000313" key="7">
    <source>
        <dbReference type="Proteomes" id="UP000248557"/>
    </source>
</evidence>
<dbReference type="SUPFAM" id="SSF160996">
    <property type="entry name" value="HI0933 insert domain-like"/>
    <property type="match status" value="1"/>
</dbReference>